<name>A0A1W6ZU04_9HYPH</name>
<dbReference type="PANTHER" id="PTHR34219">
    <property type="entry name" value="IRON-REGULATED INNER MEMBRANE PROTEIN-RELATED"/>
    <property type="match status" value="1"/>
</dbReference>
<organism evidence="1 2">
    <name type="scientific">Pseudorhodoplanes sinuspersici</name>
    <dbReference type="NCBI Taxonomy" id="1235591"/>
    <lineage>
        <taxon>Bacteria</taxon>
        <taxon>Pseudomonadati</taxon>
        <taxon>Pseudomonadota</taxon>
        <taxon>Alphaproteobacteria</taxon>
        <taxon>Hyphomicrobiales</taxon>
        <taxon>Pseudorhodoplanes</taxon>
    </lineage>
</organism>
<dbReference type="InterPro" id="IPR005625">
    <property type="entry name" value="PepSY-ass_TM"/>
</dbReference>
<dbReference type="EMBL" id="CP021112">
    <property type="protein sequence ID" value="ARQ00810.1"/>
    <property type="molecule type" value="Genomic_DNA"/>
</dbReference>
<dbReference type="Pfam" id="PF03929">
    <property type="entry name" value="PepSY_TM"/>
    <property type="match status" value="1"/>
</dbReference>
<protein>
    <submittedName>
        <fullName evidence="1">Peptidase</fullName>
    </submittedName>
</protein>
<accession>A0A1W6ZU04</accession>
<gene>
    <name evidence="1" type="ORF">CAK95_18230</name>
</gene>
<dbReference type="OrthoDB" id="6307929at2"/>
<evidence type="ECO:0000313" key="1">
    <source>
        <dbReference type="EMBL" id="ARQ00810.1"/>
    </source>
</evidence>
<dbReference type="PANTHER" id="PTHR34219:SF3">
    <property type="entry name" value="BLL7967 PROTEIN"/>
    <property type="match status" value="1"/>
</dbReference>
<dbReference type="STRING" id="1235591.CAK95_18230"/>
<dbReference type="Proteomes" id="UP000194137">
    <property type="component" value="Chromosome"/>
</dbReference>
<sequence>MLSSRAIRIWSSIHTWTSLISTGFMLLLCITGLPLIFYHELNHALYDEVEPAQLAADAPRANLDTVVANGLAKIPGHAVQFMFWDREEPEIVMLSIGKTVNSDPEQNRIVRLDSRTGEFLDEVDFRSRLIFVFYRLHVDMYAGLPGKLFLGLMGLLFCVAIISGVVLYWPSTRKLDFGAVRRERPRIVRWLDLHNLLGVVTVVWALTVGFTGVINTWADLIFKLWQNDQLVAMTQAYKDRSPPQGPTSVDEAVVAARETMPGMQPSFVAFPGNPFSSKSHYAVFMRGETPLTSRLLRPALIEAETGKLTDSRSLPLYAKALLVSQPLHFGDYGGMPLKIIWAILDIVTIAVLITGLYLWVARRRRARLPSGRVARQLAPVDVQAASFQRKSG</sequence>
<reference evidence="1 2" key="1">
    <citation type="submission" date="2017-05" db="EMBL/GenBank/DDBJ databases">
        <title>Full genome sequence of Pseudorhodoplanes sinuspersici.</title>
        <authorList>
            <person name="Dastgheib S.M.M."/>
            <person name="Shavandi M."/>
            <person name="Tirandaz H."/>
        </authorList>
    </citation>
    <scope>NUCLEOTIDE SEQUENCE [LARGE SCALE GENOMIC DNA]</scope>
    <source>
        <strain evidence="1 2">RIPI110</strain>
    </source>
</reference>
<evidence type="ECO:0000313" key="2">
    <source>
        <dbReference type="Proteomes" id="UP000194137"/>
    </source>
</evidence>
<proteinExistence type="predicted"/>
<keyword evidence="2" id="KW-1185">Reference proteome</keyword>
<dbReference type="AlphaFoldDB" id="A0A1W6ZU04"/>
<dbReference type="RefSeq" id="WP_086089204.1">
    <property type="nucleotide sequence ID" value="NZ_CP021112.1"/>
</dbReference>
<dbReference type="KEGG" id="psin:CAK95_18230"/>